<sequence length="966" mass="109434">MLPCKKRRTTVTESLQHKGNQEENNVDLESAVKPESDQVKDLRSVSLSWDPSHGRVAGFEVQSVQDAGNQLGMEDTSLSSGMLTQDTNVPILESVDVAISQGITLPSLESFHPVNIHIGKGKLQATGSKRGKKITLRPGPVTQEDRRDHPILKEPFSEEPSEEVKEEGGKPQMHSEGEIPSLPSGSQSAKPVSQPRKSTQPDVCASPQEKPLRTLFHQPEEETEDGGLFIPMEEQDNEESEKRRKKKKGTKRKRDGRGQEGTLAYDLKLDDMLDRTLEDGAKQHNLTAVNVRNILHEVITNEHVVAMMKAAISESEDMPMFEPKMTRSKLKEVVEKGVVIPTWNISPIKKANEIKPPQFVDIHLEEDDSSDEEYQPDDEEEDETAEESLLESDVESTASSPRGAKKSRLRQSSEMTETDEESGILSEVEKVTTPAIRHISAEVVPMGPPPPPKPKQTRDSTFMEKLHAVDEELASSPVCMDSFQSMDDSLIAFRTRSKMPLKDVPLGQLEAELQAPDITPDMYDPNTADDEDWKMWLGGLMNDDVGNEDEADDDDDPEYNFLEDLDEPDTEDFRTDRAVRITKKEVNELMEELFETVNGAFSQCMEDDGPEEEEETLKFSHLPVGNRFEEPLANLLNEQHRTVKELFEQLKMKKSSAKQLQEVEKVKPQSEKVHQTLILDPAQRKRLQQQMQQHVQLLTQIHLLATCNPNLSPEASTTRIFLKELGTFAQSSIALHHQYNPKFQTLFQPCNLMGAMQLIEDFSTHVSIDCSPHKTVKKTANEFPCLPKQVAWILATSKVFMYPELLPVCSLKAKNPQDKIVFTKAEDNLLALGLKHFEGTEFPNPLISKYLLTCKTAHQLTVRIKNLNMNRAPDNIIKFYKKTKQLPVLVKCCEEIQPHQWKPPIEREEHRLPFWLKASLPSIQEELRHMADGARESYRRKRRGVSQLKPLHLLKSTLMKEPQGQM</sequence>
<evidence type="ECO:0000313" key="5">
    <source>
        <dbReference type="Ensembl" id="ENSMNEP00000005173.1"/>
    </source>
</evidence>
<dbReference type="Proteomes" id="UP000233120">
    <property type="component" value="Unassembled WGS sequence"/>
</dbReference>
<feature type="region of interest" description="Disordered" evidence="4">
    <location>
        <begin position="1"/>
        <end position="39"/>
    </location>
</feature>
<evidence type="ECO:0000313" key="6">
    <source>
        <dbReference type="Proteomes" id="UP000233120"/>
    </source>
</evidence>
<keyword evidence="1" id="KW-0805">Transcription regulation</keyword>
<evidence type="ECO:0000256" key="4">
    <source>
        <dbReference type="SAM" id="MobiDB-lite"/>
    </source>
</evidence>
<feature type="region of interest" description="Disordered" evidence="4">
    <location>
        <begin position="122"/>
        <end position="259"/>
    </location>
</feature>
<feature type="compositionally biased region" description="Basic residues" evidence="4">
    <location>
        <begin position="243"/>
        <end position="255"/>
    </location>
</feature>
<evidence type="ECO:0000256" key="3">
    <source>
        <dbReference type="ARBA" id="ARBA00023242"/>
    </source>
</evidence>
<dbReference type="PANTHER" id="PTHR16088:SF3">
    <property type="entry name" value="GON-4-LIKE PROTEIN"/>
    <property type="match status" value="1"/>
</dbReference>
<proteinExistence type="predicted"/>
<dbReference type="GO" id="GO:0005634">
    <property type="term" value="C:nucleus"/>
    <property type="evidence" value="ECO:0007669"/>
    <property type="project" value="TreeGrafter"/>
</dbReference>
<feature type="region of interest" description="Disordered" evidence="4">
    <location>
        <begin position="366"/>
        <end position="460"/>
    </location>
</feature>
<feature type="compositionally biased region" description="Basic and acidic residues" evidence="4">
    <location>
        <begin position="143"/>
        <end position="177"/>
    </location>
</feature>
<evidence type="ECO:0000256" key="1">
    <source>
        <dbReference type="ARBA" id="ARBA00023015"/>
    </source>
</evidence>
<dbReference type="Ensembl" id="ENSMNET00000025833.1">
    <property type="protein sequence ID" value="ENSMNEP00000005173.1"/>
    <property type="gene ID" value="ENSMNEG00000022837.1"/>
</dbReference>
<gene>
    <name evidence="5" type="primary">GON4L</name>
</gene>
<keyword evidence="2" id="KW-0804">Transcription</keyword>
<name>A0A2K6B1A0_MACNE</name>
<dbReference type="PANTHER" id="PTHR16088">
    <property type="entry name" value="YY1 ASSOCIATED PROTEIN-RELATED"/>
    <property type="match status" value="1"/>
</dbReference>
<organism evidence="5 6">
    <name type="scientific">Macaca nemestrina</name>
    <name type="common">Pig-tailed macaque</name>
    <dbReference type="NCBI Taxonomy" id="9545"/>
    <lineage>
        <taxon>Eukaryota</taxon>
        <taxon>Metazoa</taxon>
        <taxon>Chordata</taxon>
        <taxon>Craniata</taxon>
        <taxon>Vertebrata</taxon>
        <taxon>Euteleostomi</taxon>
        <taxon>Mammalia</taxon>
        <taxon>Eutheria</taxon>
        <taxon>Euarchontoglires</taxon>
        <taxon>Primates</taxon>
        <taxon>Haplorrhini</taxon>
        <taxon>Catarrhini</taxon>
        <taxon>Cercopithecidae</taxon>
        <taxon>Cercopithecinae</taxon>
        <taxon>Macaca</taxon>
    </lineage>
</organism>
<reference evidence="5" key="2">
    <citation type="submission" date="2025-09" db="UniProtKB">
        <authorList>
            <consortium name="Ensembl"/>
        </authorList>
    </citation>
    <scope>IDENTIFICATION</scope>
</reference>
<feature type="compositionally biased region" description="Polar residues" evidence="4">
    <location>
        <begin position="183"/>
        <end position="201"/>
    </location>
</feature>
<feature type="compositionally biased region" description="Acidic residues" evidence="4">
    <location>
        <begin position="366"/>
        <end position="394"/>
    </location>
</feature>
<keyword evidence="3" id="KW-0539">Nucleus</keyword>
<protein>
    <submittedName>
        <fullName evidence="5">Gon-4 like</fullName>
    </submittedName>
</protein>
<keyword evidence="6" id="KW-1185">Reference proteome</keyword>
<feature type="compositionally biased region" description="Basic and acidic residues" evidence="4">
    <location>
        <begin position="30"/>
        <end position="39"/>
    </location>
</feature>
<accession>A0A2K6B1A0</accession>
<dbReference type="GO" id="GO:0006355">
    <property type="term" value="P:regulation of DNA-templated transcription"/>
    <property type="evidence" value="ECO:0007669"/>
    <property type="project" value="TreeGrafter"/>
</dbReference>
<reference evidence="5" key="1">
    <citation type="submission" date="2025-08" db="UniProtKB">
        <authorList>
            <consortium name="Ensembl"/>
        </authorList>
    </citation>
    <scope>IDENTIFICATION</scope>
</reference>
<dbReference type="AlphaFoldDB" id="A0A2K6B1A0"/>
<dbReference type="InterPro" id="IPR052435">
    <property type="entry name" value="YY1-Transcr_Regul"/>
</dbReference>
<dbReference type="GeneTree" id="ENSGT00390000016256"/>
<dbReference type="Bgee" id="ENSMNEG00000022837">
    <property type="expression patterns" value="Expressed in thymus and 12 other cell types or tissues"/>
</dbReference>
<evidence type="ECO:0000256" key="2">
    <source>
        <dbReference type="ARBA" id="ARBA00023163"/>
    </source>
</evidence>
<dbReference type="GO" id="GO:0003712">
    <property type="term" value="F:transcription coregulator activity"/>
    <property type="evidence" value="ECO:0007669"/>
    <property type="project" value="TreeGrafter"/>
</dbReference>